<accession>A0A919A0T0</accession>
<reference evidence="1" key="1">
    <citation type="journal article" date="2014" name="Int. J. Syst. Evol. Microbiol.">
        <title>Complete genome sequence of Corynebacterium casei LMG S-19264T (=DSM 44701T), isolated from a smear-ripened cheese.</title>
        <authorList>
            <consortium name="US DOE Joint Genome Institute (JGI-PGF)"/>
            <person name="Walter F."/>
            <person name="Albersmeier A."/>
            <person name="Kalinowski J."/>
            <person name="Ruckert C."/>
        </authorList>
    </citation>
    <scope>NUCLEOTIDE SEQUENCE</scope>
    <source>
        <strain evidence="1">JCM 4784</strain>
    </source>
</reference>
<name>A0A919A0T0_9ACTN</name>
<proteinExistence type="predicted"/>
<dbReference type="Proteomes" id="UP000608024">
    <property type="component" value="Unassembled WGS sequence"/>
</dbReference>
<protein>
    <submittedName>
        <fullName evidence="1">Uncharacterized protein</fullName>
    </submittedName>
</protein>
<dbReference type="AlphaFoldDB" id="A0A919A0T0"/>
<evidence type="ECO:0000313" key="1">
    <source>
        <dbReference type="EMBL" id="GHE79713.1"/>
    </source>
</evidence>
<organism evidence="1 2">
    <name type="scientific">Streptomyces longispororuber</name>
    <dbReference type="NCBI Taxonomy" id="68230"/>
    <lineage>
        <taxon>Bacteria</taxon>
        <taxon>Bacillati</taxon>
        <taxon>Actinomycetota</taxon>
        <taxon>Actinomycetes</taxon>
        <taxon>Kitasatosporales</taxon>
        <taxon>Streptomycetaceae</taxon>
        <taxon>Streptomyces</taxon>
    </lineage>
</organism>
<dbReference type="Pfam" id="PF19452">
    <property type="entry name" value="DUF5990"/>
    <property type="match status" value="1"/>
</dbReference>
<comment type="caution">
    <text evidence="1">The sequence shown here is derived from an EMBL/GenBank/DDBJ whole genome shotgun (WGS) entry which is preliminary data.</text>
</comment>
<dbReference type="InterPro" id="IPR046032">
    <property type="entry name" value="DUF5990"/>
</dbReference>
<gene>
    <name evidence="1" type="ORF">GCM10018785_54800</name>
</gene>
<evidence type="ECO:0000313" key="2">
    <source>
        <dbReference type="Proteomes" id="UP000608024"/>
    </source>
</evidence>
<dbReference type="EMBL" id="BNBT01000109">
    <property type="protein sequence ID" value="GHE79713.1"/>
    <property type="molecule type" value="Genomic_DNA"/>
</dbReference>
<sequence length="145" mass="15679">MTQETRKLTVRVVGRELPGAACGEYGDVHVAVQRGAEPEAPVRADAAEAAWEFEVGLAPAPDGTPDFKGPYAQGKRGARFFYLTWGELPPGGRFTMFRRAKLYFADIPREALTTGSATAELTLTDETGLPLCAAVRPPRVTWRAG</sequence>
<dbReference type="RefSeq" id="WP_229925958.1">
    <property type="nucleotide sequence ID" value="NZ_BNBT01000109.1"/>
</dbReference>
<reference evidence="1" key="2">
    <citation type="submission" date="2020-09" db="EMBL/GenBank/DDBJ databases">
        <authorList>
            <person name="Sun Q."/>
            <person name="Ohkuma M."/>
        </authorList>
    </citation>
    <scope>NUCLEOTIDE SEQUENCE</scope>
    <source>
        <strain evidence="1">JCM 4784</strain>
    </source>
</reference>
<keyword evidence="2" id="KW-1185">Reference proteome</keyword>